<dbReference type="Proteomes" id="UP000198345">
    <property type="component" value="Unassembled WGS sequence"/>
</dbReference>
<dbReference type="EMBL" id="MUGW01000013">
    <property type="protein sequence ID" value="OXA93515.1"/>
    <property type="molecule type" value="Genomic_DNA"/>
</dbReference>
<evidence type="ECO:0000313" key="2">
    <source>
        <dbReference type="Proteomes" id="UP000198345"/>
    </source>
</evidence>
<sequence length="121" mass="13895">MKKAFSIIMTMLFLLVSFQQALIIVHFKLNQKAIEQEFCINKAKPELQCHGKCHVKKKLEKSETSDLELNSITKKIEVILVSNIEFSVEFSKIINIQKITIYKGLGKLEPFLEVFVPPPNC</sequence>
<proteinExistence type="predicted"/>
<name>A0A226HH68_9FLAO</name>
<organism evidence="1 2">
    <name type="scientific">Flavobacterium hercynium</name>
    <dbReference type="NCBI Taxonomy" id="387094"/>
    <lineage>
        <taxon>Bacteria</taxon>
        <taxon>Pseudomonadati</taxon>
        <taxon>Bacteroidota</taxon>
        <taxon>Flavobacteriia</taxon>
        <taxon>Flavobacteriales</taxon>
        <taxon>Flavobacteriaceae</taxon>
        <taxon>Flavobacterium</taxon>
    </lineage>
</organism>
<dbReference type="RefSeq" id="WP_089049080.1">
    <property type="nucleotide sequence ID" value="NZ_FXTV01000014.1"/>
</dbReference>
<dbReference type="OrthoDB" id="980645at2"/>
<reference evidence="1 2" key="1">
    <citation type="submission" date="2016-11" db="EMBL/GenBank/DDBJ databases">
        <title>Whole genomes of Flavobacteriaceae.</title>
        <authorList>
            <person name="Stine C."/>
            <person name="Li C."/>
            <person name="Tadesse D."/>
        </authorList>
    </citation>
    <scope>NUCLEOTIDE SEQUENCE [LARGE SCALE GENOMIC DNA]</scope>
    <source>
        <strain evidence="1 2">DSM 18292</strain>
    </source>
</reference>
<comment type="caution">
    <text evidence="1">The sequence shown here is derived from an EMBL/GenBank/DDBJ whole genome shotgun (WGS) entry which is preliminary data.</text>
</comment>
<gene>
    <name evidence="1" type="ORF">B0A66_06705</name>
</gene>
<evidence type="ECO:0000313" key="1">
    <source>
        <dbReference type="EMBL" id="OXA93515.1"/>
    </source>
</evidence>
<accession>A0A226HH68</accession>
<keyword evidence="2" id="KW-1185">Reference proteome</keyword>
<protein>
    <submittedName>
        <fullName evidence="1">Uncharacterized protein</fullName>
    </submittedName>
</protein>
<dbReference type="AlphaFoldDB" id="A0A226HH68"/>